<protein>
    <submittedName>
        <fullName evidence="2">Uncharacterized protein</fullName>
    </submittedName>
</protein>
<dbReference type="AlphaFoldDB" id="G1QDB8"/>
<dbReference type="InParanoid" id="G1QDB8"/>
<feature type="region of interest" description="Disordered" evidence="1">
    <location>
        <begin position="1"/>
        <end position="27"/>
    </location>
</feature>
<proteinExistence type="predicted"/>
<reference evidence="2" key="2">
    <citation type="submission" date="2025-08" db="UniProtKB">
        <authorList>
            <consortium name="Ensembl"/>
        </authorList>
    </citation>
    <scope>IDENTIFICATION</scope>
</reference>
<dbReference type="EMBL" id="AAPE02026395">
    <property type="status" value="NOT_ANNOTATED_CDS"/>
    <property type="molecule type" value="Genomic_DNA"/>
</dbReference>
<dbReference type="Ensembl" id="ENSMLUT00000025892.1">
    <property type="protein sequence ID" value="ENSMLUP00000021701.1"/>
    <property type="gene ID" value="ENSMLUG00000025127.1"/>
</dbReference>
<evidence type="ECO:0000313" key="2">
    <source>
        <dbReference type="Ensembl" id="ENSMLUP00000021701.1"/>
    </source>
</evidence>
<dbReference type="Proteomes" id="UP000001074">
    <property type="component" value="Unassembled WGS sequence"/>
</dbReference>
<feature type="region of interest" description="Disordered" evidence="1">
    <location>
        <begin position="100"/>
        <end position="120"/>
    </location>
</feature>
<reference evidence="2 3" key="1">
    <citation type="journal article" date="2011" name="Nature">
        <title>A high-resolution map of human evolutionary constraint using 29 mammals.</title>
        <authorList>
            <person name="Lindblad-Toh K."/>
            <person name="Garber M."/>
            <person name="Zuk O."/>
            <person name="Lin M.F."/>
            <person name="Parker B.J."/>
            <person name="Washietl S."/>
            <person name="Kheradpour P."/>
            <person name="Ernst J."/>
            <person name="Jordan G."/>
            <person name="Mauceli E."/>
            <person name="Ward L.D."/>
            <person name="Lowe C.B."/>
            <person name="Holloway A.K."/>
            <person name="Clamp M."/>
            <person name="Gnerre S."/>
            <person name="Alfoldi J."/>
            <person name="Beal K."/>
            <person name="Chang J."/>
            <person name="Clawson H."/>
            <person name="Cuff J."/>
            <person name="Di Palma F."/>
            <person name="Fitzgerald S."/>
            <person name="Flicek P."/>
            <person name="Guttman M."/>
            <person name="Hubisz M.J."/>
            <person name="Jaffe D.B."/>
            <person name="Jungreis I."/>
            <person name="Kent W.J."/>
            <person name="Kostka D."/>
            <person name="Lara M."/>
            <person name="Martins A.L."/>
            <person name="Massingham T."/>
            <person name="Moltke I."/>
            <person name="Raney B.J."/>
            <person name="Rasmussen M.D."/>
            <person name="Robinson J."/>
            <person name="Stark A."/>
            <person name="Vilella A.J."/>
            <person name="Wen J."/>
            <person name="Xie X."/>
            <person name="Zody M.C."/>
            <person name="Baldwin J."/>
            <person name="Bloom T."/>
            <person name="Chin C.W."/>
            <person name="Heiman D."/>
            <person name="Nicol R."/>
            <person name="Nusbaum C."/>
            <person name="Young S."/>
            <person name="Wilkinson J."/>
            <person name="Worley K.C."/>
            <person name="Kovar C.L."/>
            <person name="Muzny D.M."/>
            <person name="Gibbs R.A."/>
            <person name="Cree A."/>
            <person name="Dihn H.H."/>
            <person name="Fowler G."/>
            <person name="Jhangiani S."/>
            <person name="Joshi V."/>
            <person name="Lee S."/>
            <person name="Lewis L.R."/>
            <person name="Nazareth L.V."/>
            <person name="Okwuonu G."/>
            <person name="Santibanez J."/>
            <person name="Warren W.C."/>
            <person name="Mardis E.R."/>
            <person name="Weinstock G.M."/>
            <person name="Wilson R.K."/>
            <person name="Delehaunty K."/>
            <person name="Dooling D."/>
            <person name="Fronik C."/>
            <person name="Fulton L."/>
            <person name="Fulton B."/>
            <person name="Graves T."/>
            <person name="Minx P."/>
            <person name="Sodergren E."/>
            <person name="Birney E."/>
            <person name="Margulies E.H."/>
            <person name="Herrero J."/>
            <person name="Green E.D."/>
            <person name="Haussler D."/>
            <person name="Siepel A."/>
            <person name="Goldman N."/>
            <person name="Pollard K.S."/>
            <person name="Pedersen J.S."/>
            <person name="Lander E.S."/>
            <person name="Kellis M."/>
        </authorList>
    </citation>
    <scope>NUCLEOTIDE SEQUENCE [LARGE SCALE GENOMIC DNA]</scope>
</reference>
<dbReference type="EMBL" id="AAPE02026396">
    <property type="status" value="NOT_ANNOTATED_CDS"/>
    <property type="molecule type" value="Genomic_DNA"/>
</dbReference>
<reference evidence="2" key="3">
    <citation type="submission" date="2025-09" db="UniProtKB">
        <authorList>
            <consortium name="Ensembl"/>
        </authorList>
    </citation>
    <scope>IDENTIFICATION</scope>
</reference>
<accession>G1QDB8</accession>
<dbReference type="HOGENOM" id="CLU_2048964_0_0_1"/>
<organism evidence="2 3">
    <name type="scientific">Myotis lucifugus</name>
    <name type="common">Little brown bat</name>
    <dbReference type="NCBI Taxonomy" id="59463"/>
    <lineage>
        <taxon>Eukaryota</taxon>
        <taxon>Metazoa</taxon>
        <taxon>Chordata</taxon>
        <taxon>Craniata</taxon>
        <taxon>Vertebrata</taxon>
        <taxon>Euteleostomi</taxon>
        <taxon>Mammalia</taxon>
        <taxon>Eutheria</taxon>
        <taxon>Laurasiatheria</taxon>
        <taxon>Chiroptera</taxon>
        <taxon>Yangochiroptera</taxon>
        <taxon>Vespertilionidae</taxon>
        <taxon>Myotis</taxon>
    </lineage>
</organism>
<keyword evidence="3" id="KW-1185">Reference proteome</keyword>
<name>G1QDB8_MYOLU</name>
<sequence>MPSRLTLVPGSQGPRHSGSVAKATSHVLTPTDRVRTMICSQGDEMSLLTTGTKRCSGSTAGVETGDSIFSDLTFFSRRHSFSPSSGSGLAPKGLSAAPGSIAILPSGSTAPVSTPALPSY</sequence>
<dbReference type="EMBL" id="AAPE02026393">
    <property type="status" value="NOT_ANNOTATED_CDS"/>
    <property type="molecule type" value="Genomic_DNA"/>
</dbReference>
<dbReference type="EMBL" id="AAPE02026398">
    <property type="status" value="NOT_ANNOTATED_CDS"/>
    <property type="molecule type" value="Genomic_DNA"/>
</dbReference>
<dbReference type="EMBL" id="AAPE02026397">
    <property type="status" value="NOT_ANNOTATED_CDS"/>
    <property type="molecule type" value="Genomic_DNA"/>
</dbReference>
<evidence type="ECO:0000256" key="1">
    <source>
        <dbReference type="SAM" id="MobiDB-lite"/>
    </source>
</evidence>
<dbReference type="EMBL" id="AAPE02026394">
    <property type="status" value="NOT_ANNOTATED_CDS"/>
    <property type="molecule type" value="Genomic_DNA"/>
</dbReference>
<evidence type="ECO:0000313" key="3">
    <source>
        <dbReference type="Proteomes" id="UP000001074"/>
    </source>
</evidence>